<evidence type="ECO:0000256" key="4">
    <source>
        <dbReference type="ARBA" id="ARBA00022801"/>
    </source>
</evidence>
<sequence>MPPKPELVFHHAPNVTETAHTAFNVELSPSKPNTNLSHTHRSSVPIIEDWISDLEDEYKAKKMDQTSVRKHAQRGNPQQYARMALPYPQKHVVLTAVLTKSKLVPITAARLVTVDVPKPIVTRPRPGNPQHALKDKGVIDSGCSLHMKGNMSYLSDFEELNGGYVAFCGNPKGGKISKKGKIRTKKLEFDDVYFVKELKFNLFSVSQMCDKKNNVLFTDTACLVLSSDFKLPDENQVLLRVPREKNMYNVDLKNIVPFGDLTCLLAKATLDESNPWHRRLGHINFITMNKLVTGNLVRGLSTKVFENDHTCVACKNGIENQLSLKVKIIQSNNGPELKNNDLNQFCRMKGIKRQFSVPRTPQQNGIAERKNRTLIEAARTMQVDSLLPIPFWAEAVNTACYVQNRVLVTKHLNKTPYELLLGRIPSIGFMRPFGCLVTILNTLDPLGKFDGKVDEGFLVGYSVSSKAFMVFNSRSRIVQETLHINFLENKPNVAGSGPTWLFDIDTLRKTMNYQAVTAGNQSNPNAGVQEQFDVEKAGEESAQQYVIFPVWSSSSTNPQNTDDDAAFGSKEPELEDITYSDDEEDVGAEADFTNLETSITISPIPTIRVHKYQPVTQIIGYLSLATQTRSMTRVAKDQGGLSQINNDDFHICMFVCFLSQEEPKRKVWVLVDLPHGKRDIGTKWVFRNKNDERGIVVRNKARLVTQGHTQEDGIDYEEVFAPVVRIEAIRLFLAYASFMGFMVYQMDVKSDFWYVTIEEEVYVCQPLRFEDSDHPDKIYVDDIIFGSTNKDLCKDFEKLMKDKFQMSSMGELTFFLGLQVKQKQDGLFITQDKYVVDILRKFGLTDRKLASTPIDTEKPLLKDPDGEDVDMHTYKSMIGSLMYLTSSRPDIMFAVCACARFQVTPKASHLNAVKRIFRYLKGKPHLGLWYPKDSPFNLVAYSDSDYDGASLDRMSTIGECQFLGGRLISSQCKK</sequence>
<keyword evidence="4" id="KW-0378">Hydrolase</keyword>
<dbReference type="InterPro" id="IPR036397">
    <property type="entry name" value="RNaseH_sf"/>
</dbReference>
<dbReference type="InterPro" id="IPR043502">
    <property type="entry name" value="DNA/RNA_pol_sf"/>
</dbReference>
<dbReference type="Pfam" id="PF25597">
    <property type="entry name" value="SH3_retrovirus"/>
    <property type="match status" value="1"/>
</dbReference>
<dbReference type="InterPro" id="IPR013103">
    <property type="entry name" value="RVT_2"/>
</dbReference>
<evidence type="ECO:0000313" key="6">
    <source>
        <dbReference type="EMBL" id="GEY54277.1"/>
    </source>
</evidence>
<dbReference type="GO" id="GO:0004190">
    <property type="term" value="F:aspartic-type endopeptidase activity"/>
    <property type="evidence" value="ECO:0007669"/>
    <property type="project" value="UniProtKB-KW"/>
</dbReference>
<dbReference type="Gene3D" id="3.30.420.10">
    <property type="entry name" value="Ribonuclease H-like superfamily/Ribonuclease H"/>
    <property type="match status" value="1"/>
</dbReference>
<dbReference type="Pfam" id="PF22936">
    <property type="entry name" value="Pol_BBD"/>
    <property type="match status" value="1"/>
</dbReference>
<dbReference type="InterPro" id="IPR054722">
    <property type="entry name" value="PolX-like_BBD"/>
</dbReference>
<dbReference type="SUPFAM" id="SSF56672">
    <property type="entry name" value="DNA/RNA polymerases"/>
    <property type="match status" value="1"/>
</dbReference>
<protein>
    <recommendedName>
        <fullName evidence="5">Integrase catalytic domain-containing protein</fullName>
    </recommendedName>
</protein>
<organism evidence="6">
    <name type="scientific">Tanacetum cinerariifolium</name>
    <name type="common">Dalmatian daisy</name>
    <name type="synonym">Chrysanthemum cinerariifolium</name>
    <dbReference type="NCBI Taxonomy" id="118510"/>
    <lineage>
        <taxon>Eukaryota</taxon>
        <taxon>Viridiplantae</taxon>
        <taxon>Streptophyta</taxon>
        <taxon>Embryophyta</taxon>
        <taxon>Tracheophyta</taxon>
        <taxon>Spermatophyta</taxon>
        <taxon>Magnoliopsida</taxon>
        <taxon>eudicotyledons</taxon>
        <taxon>Gunneridae</taxon>
        <taxon>Pentapetalae</taxon>
        <taxon>asterids</taxon>
        <taxon>campanulids</taxon>
        <taxon>Asterales</taxon>
        <taxon>Asteraceae</taxon>
        <taxon>Asteroideae</taxon>
        <taxon>Anthemideae</taxon>
        <taxon>Anthemidinae</taxon>
        <taxon>Tanacetum</taxon>
    </lineage>
</organism>
<dbReference type="InterPro" id="IPR039537">
    <property type="entry name" value="Retrotran_Ty1/copia-like"/>
</dbReference>
<dbReference type="PANTHER" id="PTHR42648">
    <property type="entry name" value="TRANSPOSASE, PUTATIVE-RELATED"/>
    <property type="match status" value="1"/>
</dbReference>
<evidence type="ECO:0000256" key="3">
    <source>
        <dbReference type="ARBA" id="ARBA00022750"/>
    </source>
</evidence>
<dbReference type="InterPro" id="IPR025724">
    <property type="entry name" value="GAG-pre-integrase_dom"/>
</dbReference>
<evidence type="ECO:0000256" key="1">
    <source>
        <dbReference type="ARBA" id="ARBA00022670"/>
    </source>
</evidence>
<keyword evidence="1" id="KW-0645">Protease</keyword>
<dbReference type="GO" id="GO:0003676">
    <property type="term" value="F:nucleic acid binding"/>
    <property type="evidence" value="ECO:0007669"/>
    <property type="project" value="InterPro"/>
</dbReference>
<proteinExistence type="predicted"/>
<dbReference type="PANTHER" id="PTHR42648:SF32">
    <property type="entry name" value="RIBONUCLEASE H-LIKE DOMAIN, GAG-PRE-INTEGRASE DOMAIN PROTEIN-RELATED"/>
    <property type="match status" value="1"/>
</dbReference>
<comment type="caution">
    <text evidence="6">The sequence shown here is derived from an EMBL/GenBank/DDBJ whole genome shotgun (WGS) entry which is preliminary data.</text>
</comment>
<reference evidence="6" key="1">
    <citation type="journal article" date="2019" name="Sci. Rep.">
        <title>Draft genome of Tanacetum cinerariifolium, the natural source of mosquito coil.</title>
        <authorList>
            <person name="Yamashiro T."/>
            <person name="Shiraishi A."/>
            <person name="Satake H."/>
            <person name="Nakayama K."/>
        </authorList>
    </citation>
    <scope>NUCLEOTIDE SEQUENCE</scope>
</reference>
<accession>A0A699HPD9</accession>
<evidence type="ECO:0000256" key="2">
    <source>
        <dbReference type="ARBA" id="ARBA00022723"/>
    </source>
</evidence>
<gene>
    <name evidence="6" type="ORF">Tci_426251</name>
</gene>
<feature type="domain" description="Integrase catalytic" evidence="5">
    <location>
        <begin position="238"/>
        <end position="424"/>
    </location>
</feature>
<dbReference type="GO" id="GO:0015074">
    <property type="term" value="P:DNA integration"/>
    <property type="evidence" value="ECO:0007669"/>
    <property type="project" value="InterPro"/>
</dbReference>
<keyword evidence="3" id="KW-0064">Aspartyl protease</keyword>
<dbReference type="Pfam" id="PF07727">
    <property type="entry name" value="RVT_2"/>
    <property type="match status" value="1"/>
</dbReference>
<name>A0A699HPD9_TANCI</name>
<dbReference type="Pfam" id="PF13976">
    <property type="entry name" value="gag_pre-integrs"/>
    <property type="match status" value="1"/>
</dbReference>
<dbReference type="EMBL" id="BKCJ010187444">
    <property type="protein sequence ID" value="GEY54277.1"/>
    <property type="molecule type" value="Genomic_DNA"/>
</dbReference>
<dbReference type="InterPro" id="IPR001584">
    <property type="entry name" value="Integrase_cat-core"/>
</dbReference>
<dbReference type="GO" id="GO:0006508">
    <property type="term" value="P:proteolysis"/>
    <property type="evidence" value="ECO:0007669"/>
    <property type="project" value="UniProtKB-KW"/>
</dbReference>
<dbReference type="GO" id="GO:0046872">
    <property type="term" value="F:metal ion binding"/>
    <property type="evidence" value="ECO:0007669"/>
    <property type="project" value="UniProtKB-KW"/>
</dbReference>
<dbReference type="AlphaFoldDB" id="A0A699HPD9"/>
<evidence type="ECO:0000259" key="5">
    <source>
        <dbReference type="PROSITE" id="PS50994"/>
    </source>
</evidence>
<dbReference type="InterPro" id="IPR057670">
    <property type="entry name" value="SH3_retrovirus"/>
</dbReference>
<dbReference type="InterPro" id="IPR012337">
    <property type="entry name" value="RNaseH-like_sf"/>
</dbReference>
<dbReference type="PROSITE" id="PS50994">
    <property type="entry name" value="INTEGRASE"/>
    <property type="match status" value="1"/>
</dbReference>
<dbReference type="SUPFAM" id="SSF53098">
    <property type="entry name" value="Ribonuclease H-like"/>
    <property type="match status" value="1"/>
</dbReference>
<keyword evidence="2" id="KW-0479">Metal-binding</keyword>